<dbReference type="GO" id="GO:0008188">
    <property type="term" value="F:neuropeptide receptor activity"/>
    <property type="evidence" value="ECO:0007669"/>
    <property type="project" value="InterPro"/>
</dbReference>
<dbReference type="AlphaFoldDB" id="A0A1I7TIZ3"/>
<keyword evidence="1" id="KW-1133">Transmembrane helix</keyword>
<keyword evidence="1" id="KW-0472">Membrane</keyword>
<dbReference type="Proteomes" id="UP000095282">
    <property type="component" value="Unplaced"/>
</dbReference>
<reference evidence="3" key="1">
    <citation type="submission" date="2016-11" db="UniProtKB">
        <authorList>
            <consortium name="WormBaseParasite"/>
        </authorList>
    </citation>
    <scope>IDENTIFICATION</scope>
</reference>
<feature type="transmembrane region" description="Helical" evidence="1">
    <location>
        <begin position="89"/>
        <end position="107"/>
    </location>
</feature>
<organism evidence="2 3">
    <name type="scientific">Caenorhabditis tropicalis</name>
    <dbReference type="NCBI Taxonomy" id="1561998"/>
    <lineage>
        <taxon>Eukaryota</taxon>
        <taxon>Metazoa</taxon>
        <taxon>Ecdysozoa</taxon>
        <taxon>Nematoda</taxon>
        <taxon>Chromadorea</taxon>
        <taxon>Rhabditida</taxon>
        <taxon>Rhabditina</taxon>
        <taxon>Rhabditomorpha</taxon>
        <taxon>Rhabditoidea</taxon>
        <taxon>Rhabditidae</taxon>
        <taxon>Peloderinae</taxon>
        <taxon>Caenorhabditis</taxon>
    </lineage>
</organism>
<feature type="transmembrane region" description="Helical" evidence="1">
    <location>
        <begin position="128"/>
        <end position="148"/>
    </location>
</feature>
<proteinExistence type="predicted"/>
<evidence type="ECO:0000313" key="3">
    <source>
        <dbReference type="WBParaSite" id="Csp11.Scaffold626.g6393.t1"/>
    </source>
</evidence>
<dbReference type="PANTHER" id="PTHR21643:SF7">
    <property type="entry name" value="G-PROTEIN COUPLED RECEPTORS FAMILY 1 PROFILE DOMAIN-CONTAINING PROTEIN"/>
    <property type="match status" value="1"/>
</dbReference>
<evidence type="ECO:0000313" key="2">
    <source>
        <dbReference type="Proteomes" id="UP000095282"/>
    </source>
</evidence>
<dbReference type="InterPro" id="IPR039952">
    <property type="entry name" value="Aex-2"/>
</dbReference>
<sequence length="206" mass="23107">MSYSMSRRIVETMPSGSWNDFTDLPVEFISQLGLAENDESKQPCFYTTRFVYFATSMDDILIVACLIATIINFVVVACSAKLFNEKGDTLHLFILNMTVGDSILTLFCHPYELFARRYAAAQIHSVTVFLNFANWVGLAVSGLSLTLLNVDKVLQSPWTLQSTVFSLYSSVGLSNMIYGCLITELNYSATQPGSFPLRIIYFLEHN</sequence>
<protein>
    <submittedName>
        <fullName evidence="3">G_PROTEIN_RECEP_F1_2 domain-containing protein</fullName>
    </submittedName>
</protein>
<dbReference type="eggNOG" id="ENOG502R919">
    <property type="taxonomic scope" value="Eukaryota"/>
</dbReference>
<dbReference type="PANTHER" id="PTHR21643">
    <property type="entry name" value="G-PROTEIN COUPLED RECEPTORS FAMILY 1 PROFILE DOMAIN-CONTAINING PROTEIN-RELATED"/>
    <property type="match status" value="1"/>
</dbReference>
<keyword evidence="1" id="KW-0812">Transmembrane</keyword>
<evidence type="ECO:0000256" key="1">
    <source>
        <dbReference type="SAM" id="Phobius"/>
    </source>
</evidence>
<feature type="transmembrane region" description="Helical" evidence="1">
    <location>
        <begin position="60"/>
        <end position="83"/>
    </location>
</feature>
<dbReference type="WBParaSite" id="Csp11.Scaffold626.g6393.t1">
    <property type="protein sequence ID" value="Csp11.Scaffold626.g6393.t1"/>
    <property type="gene ID" value="Csp11.Scaffold626.g6393"/>
</dbReference>
<feature type="transmembrane region" description="Helical" evidence="1">
    <location>
        <begin position="160"/>
        <end position="181"/>
    </location>
</feature>
<accession>A0A1I7TIZ3</accession>
<name>A0A1I7TIZ3_9PELO</name>
<keyword evidence="2" id="KW-1185">Reference proteome</keyword>